<accession>A0A6I2UHD7</accession>
<dbReference type="Gene3D" id="3.30.360.10">
    <property type="entry name" value="Dihydrodipicolinate Reductase, domain 2"/>
    <property type="match status" value="1"/>
</dbReference>
<organism evidence="5 6">
    <name type="scientific">Anaerovibrio slackiae</name>
    <dbReference type="NCBI Taxonomy" id="2652309"/>
    <lineage>
        <taxon>Bacteria</taxon>
        <taxon>Bacillati</taxon>
        <taxon>Bacillota</taxon>
        <taxon>Negativicutes</taxon>
        <taxon>Selenomonadales</taxon>
        <taxon>Selenomonadaceae</taxon>
        <taxon>Anaerovibrio</taxon>
    </lineage>
</organism>
<evidence type="ECO:0000256" key="2">
    <source>
        <dbReference type="ARBA" id="ARBA00023002"/>
    </source>
</evidence>
<proteinExistence type="inferred from homology"/>
<feature type="domain" description="Gfo/Idh/MocA-like oxidoreductase N-terminal" evidence="3">
    <location>
        <begin position="6"/>
        <end position="121"/>
    </location>
</feature>
<dbReference type="Pfam" id="PF01408">
    <property type="entry name" value="GFO_IDH_MocA"/>
    <property type="match status" value="1"/>
</dbReference>
<dbReference type="PANTHER" id="PTHR22604:SF105">
    <property type="entry name" value="TRANS-1,2-DIHYDROBENZENE-1,2-DIOL DEHYDROGENASE"/>
    <property type="match status" value="1"/>
</dbReference>
<dbReference type="Pfam" id="PF22725">
    <property type="entry name" value="GFO_IDH_MocA_C3"/>
    <property type="match status" value="1"/>
</dbReference>
<dbReference type="Gene3D" id="3.40.50.720">
    <property type="entry name" value="NAD(P)-binding Rossmann-like Domain"/>
    <property type="match status" value="1"/>
</dbReference>
<dbReference type="GeneID" id="96778913"/>
<evidence type="ECO:0000313" key="5">
    <source>
        <dbReference type="EMBL" id="MSU08980.1"/>
    </source>
</evidence>
<dbReference type="GO" id="GO:0000166">
    <property type="term" value="F:nucleotide binding"/>
    <property type="evidence" value="ECO:0007669"/>
    <property type="project" value="InterPro"/>
</dbReference>
<dbReference type="PANTHER" id="PTHR22604">
    <property type="entry name" value="OXIDOREDUCTASES"/>
    <property type="match status" value="1"/>
</dbReference>
<dbReference type="InterPro" id="IPR000683">
    <property type="entry name" value="Gfo/Idh/MocA-like_OxRdtase_N"/>
</dbReference>
<dbReference type="InterPro" id="IPR036291">
    <property type="entry name" value="NAD(P)-bd_dom_sf"/>
</dbReference>
<evidence type="ECO:0000256" key="1">
    <source>
        <dbReference type="ARBA" id="ARBA00010928"/>
    </source>
</evidence>
<dbReference type="InterPro" id="IPR050984">
    <property type="entry name" value="Gfo/Idh/MocA_domain"/>
</dbReference>
<evidence type="ECO:0000259" key="4">
    <source>
        <dbReference type="Pfam" id="PF22725"/>
    </source>
</evidence>
<dbReference type="RefSeq" id="WP_154407140.1">
    <property type="nucleotide sequence ID" value="NZ_VUNR01000014.1"/>
</dbReference>
<dbReference type="Proteomes" id="UP000433181">
    <property type="component" value="Unassembled WGS sequence"/>
</dbReference>
<reference evidence="5 6" key="1">
    <citation type="submission" date="2019-08" db="EMBL/GenBank/DDBJ databases">
        <title>In-depth cultivation of the pig gut microbiome towards novel bacterial diversity and tailored functional studies.</title>
        <authorList>
            <person name="Wylensek D."/>
            <person name="Hitch T.C.A."/>
            <person name="Clavel T."/>
        </authorList>
    </citation>
    <scope>NUCLEOTIDE SEQUENCE [LARGE SCALE GENOMIC DNA]</scope>
    <source>
        <strain evidence="5 6">WCA-693-APC-5D-A</strain>
    </source>
</reference>
<dbReference type="SUPFAM" id="SSF55347">
    <property type="entry name" value="Glyceraldehyde-3-phosphate dehydrogenase-like, C-terminal domain"/>
    <property type="match status" value="1"/>
</dbReference>
<dbReference type="SUPFAM" id="SSF51735">
    <property type="entry name" value="NAD(P)-binding Rossmann-fold domains"/>
    <property type="match status" value="1"/>
</dbReference>
<name>A0A6I2UHD7_9FIRM</name>
<keyword evidence="2" id="KW-0560">Oxidoreductase</keyword>
<evidence type="ECO:0000313" key="6">
    <source>
        <dbReference type="Proteomes" id="UP000433181"/>
    </source>
</evidence>
<keyword evidence="6" id="KW-1185">Reference proteome</keyword>
<comment type="caution">
    <text evidence="5">The sequence shown here is derived from an EMBL/GenBank/DDBJ whole genome shotgun (WGS) entry which is preliminary data.</text>
</comment>
<feature type="domain" description="GFO/IDH/MocA-like oxidoreductase" evidence="4">
    <location>
        <begin position="132"/>
        <end position="249"/>
    </location>
</feature>
<dbReference type="AlphaFoldDB" id="A0A6I2UHD7"/>
<dbReference type="EMBL" id="VUNR01000014">
    <property type="protein sequence ID" value="MSU08980.1"/>
    <property type="molecule type" value="Genomic_DNA"/>
</dbReference>
<sequence length="328" mass="36946">MAKENLNWAVLGTGVIANQMAEALQKMGKNLYAVGNRTHQKAVDFAARYGVSKVYDSIDDMFTDDAVDIIYITSPHNTHYGFMKKALEHGKHLFVEKSITLNSRELEEMMALAEEKGLVLAEAMTIWHMPVYKKLWEIVQGGSLGRVQMITMNFGSFKEYNMKNRFFNMNLAGGAMLDIGVYALSIVRSFMEEKPDDIISQWQASPTGSDEMAAILLKNGRGQMATVALSMHSKQPKRAMISCEKGYIEIMEYPRADKAMIVDAETGARTPVEAGDTANALYYEMIDMEEAVRSGDASAMKLAYSRDVMEIMTRLRKSWNMKYPGEEW</sequence>
<comment type="similarity">
    <text evidence="1">Belongs to the Gfo/Idh/MocA family.</text>
</comment>
<protein>
    <submittedName>
        <fullName evidence="5">Gfo/Idh/MocA family oxidoreductase</fullName>
    </submittedName>
</protein>
<gene>
    <name evidence="5" type="ORF">FYJ84_08285</name>
</gene>
<dbReference type="InterPro" id="IPR055170">
    <property type="entry name" value="GFO_IDH_MocA-like_dom"/>
</dbReference>
<dbReference type="GO" id="GO:0016491">
    <property type="term" value="F:oxidoreductase activity"/>
    <property type="evidence" value="ECO:0007669"/>
    <property type="project" value="UniProtKB-KW"/>
</dbReference>
<evidence type="ECO:0000259" key="3">
    <source>
        <dbReference type="Pfam" id="PF01408"/>
    </source>
</evidence>